<keyword evidence="6" id="KW-1185">Reference proteome</keyword>
<gene>
    <name evidence="5" type="ORF">SO694_00026036</name>
</gene>
<sequence>MRRWRVASDRDVGAARAARAFGSYTFNVSDGRETFPLWYGMTEGYPWSQPVDGARYDALHAGVRLRPRDVTVASYPKTGTTWVEQIVLLLLHGSGVAPKLDPASRNSYVPGRRDVGCVWLEPTVASKRGGRFTLDQFDAIPAPRVIKSHAPFDSLVGTRSVPGKRGVDALTASGSRVVYVSRNPKDAAVSLYFQRAPVPGPARGRRPPPAGAARGAARGRPATRAPAPRRAARARAGGAAPAPAAGAAGRPRGRRDAGRRPGEARAPARRGRGAAARRMPMDAWCALYTKGYMASGSYFEHVARWHAASRAPGSPVLFLKYEALRADPRKQIRRIAAHLGLERDAAEIDRVADLSSFERMKASAAAADAGARSDARNPKYAVAPGGNSSNPAHTTGHIREGGSGGWVQHFSKLLSDQFDAEYRRQLDGYAAKAAADFGVDVEAPTFDFGGGCVA</sequence>
<name>A0ABR1FUM5_AURAN</name>
<evidence type="ECO:0000256" key="3">
    <source>
        <dbReference type="SAM" id="MobiDB-lite"/>
    </source>
</evidence>
<evidence type="ECO:0000313" key="5">
    <source>
        <dbReference type="EMBL" id="KAK7238882.1"/>
    </source>
</evidence>
<comment type="caution">
    <text evidence="5">The sequence shown here is derived from an EMBL/GenBank/DDBJ whole genome shotgun (WGS) entry which is preliminary data.</text>
</comment>
<dbReference type="SUPFAM" id="SSF52540">
    <property type="entry name" value="P-loop containing nucleoside triphosphate hydrolases"/>
    <property type="match status" value="1"/>
</dbReference>
<dbReference type="PANTHER" id="PTHR11783">
    <property type="entry name" value="SULFOTRANSFERASE SULT"/>
    <property type="match status" value="1"/>
</dbReference>
<dbReference type="InterPro" id="IPR027417">
    <property type="entry name" value="P-loop_NTPase"/>
</dbReference>
<feature type="compositionally biased region" description="Basic and acidic residues" evidence="3">
    <location>
        <begin position="254"/>
        <end position="263"/>
    </location>
</feature>
<dbReference type="Gene3D" id="3.40.50.300">
    <property type="entry name" value="P-loop containing nucleotide triphosphate hydrolases"/>
    <property type="match status" value="2"/>
</dbReference>
<feature type="region of interest" description="Disordered" evidence="3">
    <location>
        <begin position="375"/>
        <end position="395"/>
    </location>
</feature>
<evidence type="ECO:0000259" key="4">
    <source>
        <dbReference type="Pfam" id="PF00685"/>
    </source>
</evidence>
<feature type="compositionally biased region" description="Low complexity" evidence="3">
    <location>
        <begin position="211"/>
        <end position="250"/>
    </location>
</feature>
<dbReference type="Pfam" id="PF00685">
    <property type="entry name" value="Sulfotransfer_1"/>
    <property type="match status" value="2"/>
</dbReference>
<protein>
    <submittedName>
        <fullName evidence="5">Sulfotransferase</fullName>
    </submittedName>
</protein>
<proteinExistence type="inferred from homology"/>
<dbReference type="Proteomes" id="UP001363151">
    <property type="component" value="Unassembled WGS sequence"/>
</dbReference>
<feature type="region of interest" description="Disordered" evidence="3">
    <location>
        <begin position="197"/>
        <end position="275"/>
    </location>
</feature>
<dbReference type="EMBL" id="JBBJCI010000227">
    <property type="protein sequence ID" value="KAK7238882.1"/>
    <property type="molecule type" value="Genomic_DNA"/>
</dbReference>
<evidence type="ECO:0000256" key="1">
    <source>
        <dbReference type="ARBA" id="ARBA00005771"/>
    </source>
</evidence>
<keyword evidence="2" id="KW-0808">Transferase</keyword>
<reference evidence="5 6" key="1">
    <citation type="submission" date="2024-03" db="EMBL/GenBank/DDBJ databases">
        <title>Aureococcus anophagefferens CCMP1851 and Kratosvirus quantuckense: Draft genome of a second virus-susceptible host strain in the model system.</title>
        <authorList>
            <person name="Chase E."/>
            <person name="Truchon A.R."/>
            <person name="Schepens W."/>
            <person name="Wilhelm S.W."/>
        </authorList>
    </citation>
    <scope>NUCLEOTIDE SEQUENCE [LARGE SCALE GENOMIC DNA]</scope>
    <source>
        <strain evidence="5 6">CCMP1851</strain>
    </source>
</reference>
<feature type="domain" description="Sulfotransferase" evidence="4">
    <location>
        <begin position="286"/>
        <end position="428"/>
    </location>
</feature>
<dbReference type="InterPro" id="IPR000863">
    <property type="entry name" value="Sulfotransferase_dom"/>
</dbReference>
<evidence type="ECO:0000256" key="2">
    <source>
        <dbReference type="ARBA" id="ARBA00022679"/>
    </source>
</evidence>
<organism evidence="5 6">
    <name type="scientific">Aureococcus anophagefferens</name>
    <name type="common">Harmful bloom alga</name>
    <dbReference type="NCBI Taxonomy" id="44056"/>
    <lineage>
        <taxon>Eukaryota</taxon>
        <taxon>Sar</taxon>
        <taxon>Stramenopiles</taxon>
        <taxon>Ochrophyta</taxon>
        <taxon>Pelagophyceae</taxon>
        <taxon>Pelagomonadales</taxon>
        <taxon>Pelagomonadaceae</taxon>
        <taxon>Aureococcus</taxon>
    </lineage>
</organism>
<feature type="domain" description="Sulfotransferase" evidence="4">
    <location>
        <begin position="67"/>
        <end position="195"/>
    </location>
</feature>
<accession>A0ABR1FUM5</accession>
<evidence type="ECO:0000313" key="6">
    <source>
        <dbReference type="Proteomes" id="UP001363151"/>
    </source>
</evidence>
<comment type="similarity">
    <text evidence="1">Belongs to the sulfotransferase 1 family.</text>
</comment>